<reference evidence="1 2" key="1">
    <citation type="journal article" date="2013" name="Genome Announc.">
        <title>Draft Whole-Genome Sequence of Bacillus sonorensis Strain L12, a Source of Nonribosomal Lipopeptides.</title>
        <authorList>
            <person name="Adimpong D.B."/>
            <person name="Sorensen K.I."/>
            <person name="Nielsen D.S."/>
            <person name="Thorsen L."/>
            <person name="Rasmussen T.B."/>
            <person name="Derkx P.M."/>
            <person name="Jespersen L."/>
        </authorList>
    </citation>
    <scope>NUCLEOTIDE SEQUENCE [LARGE SCALE GENOMIC DNA]</scope>
    <source>
        <strain evidence="1 2">L12</strain>
    </source>
</reference>
<dbReference type="AlphaFoldDB" id="M5P3N4"/>
<organism evidence="1 2">
    <name type="scientific">Bacillus sonorensis L12</name>
    <dbReference type="NCBI Taxonomy" id="1274524"/>
    <lineage>
        <taxon>Bacteria</taxon>
        <taxon>Bacillati</taxon>
        <taxon>Bacillota</taxon>
        <taxon>Bacilli</taxon>
        <taxon>Bacillales</taxon>
        <taxon>Bacillaceae</taxon>
        <taxon>Bacillus</taxon>
    </lineage>
</organism>
<proteinExistence type="predicted"/>
<dbReference type="EMBL" id="AOFM01000008">
    <property type="protein sequence ID" value="EME74058.1"/>
    <property type="molecule type" value="Genomic_DNA"/>
</dbReference>
<accession>M5P3N4</accession>
<dbReference type="Proteomes" id="UP000011907">
    <property type="component" value="Unassembled WGS sequence"/>
</dbReference>
<evidence type="ECO:0000313" key="1">
    <source>
        <dbReference type="EMBL" id="EME74058.1"/>
    </source>
</evidence>
<dbReference type="PATRIC" id="fig|1274524.3.peg.2996"/>
<protein>
    <submittedName>
        <fullName evidence="1">Uncharacterized protein</fullName>
    </submittedName>
</protein>
<dbReference type="STRING" id="1274524.BSONL12_13876"/>
<name>M5P3N4_9BACI</name>
<comment type="caution">
    <text evidence="1">The sequence shown here is derived from an EMBL/GenBank/DDBJ whole genome shotgun (WGS) entry which is preliminary data.</text>
</comment>
<gene>
    <name evidence="1" type="ORF">BSONL12_13876</name>
</gene>
<sequence length="60" mass="6870">MNQRPELTEKRGHVIGRAVKADDAKRAIEVKKQSLWRWNGRRKSAAIKEPPSSFIRKTAA</sequence>
<evidence type="ECO:0000313" key="2">
    <source>
        <dbReference type="Proteomes" id="UP000011907"/>
    </source>
</evidence>